<dbReference type="Proteomes" id="UP001270362">
    <property type="component" value="Unassembled WGS sequence"/>
</dbReference>
<feature type="compositionally biased region" description="Basic and acidic residues" evidence="1">
    <location>
        <begin position="97"/>
        <end position="112"/>
    </location>
</feature>
<feature type="compositionally biased region" description="Acidic residues" evidence="1">
    <location>
        <begin position="141"/>
        <end position="163"/>
    </location>
</feature>
<evidence type="ECO:0000313" key="2">
    <source>
        <dbReference type="EMBL" id="KAK3689532.1"/>
    </source>
</evidence>
<feature type="compositionally biased region" description="Polar residues" evidence="1">
    <location>
        <begin position="81"/>
        <end position="94"/>
    </location>
</feature>
<proteinExistence type="predicted"/>
<organism evidence="2 3">
    <name type="scientific">Podospora appendiculata</name>
    <dbReference type="NCBI Taxonomy" id="314037"/>
    <lineage>
        <taxon>Eukaryota</taxon>
        <taxon>Fungi</taxon>
        <taxon>Dikarya</taxon>
        <taxon>Ascomycota</taxon>
        <taxon>Pezizomycotina</taxon>
        <taxon>Sordariomycetes</taxon>
        <taxon>Sordariomycetidae</taxon>
        <taxon>Sordariales</taxon>
        <taxon>Podosporaceae</taxon>
        <taxon>Podospora</taxon>
    </lineage>
</organism>
<dbReference type="AlphaFoldDB" id="A0AAE0XBH6"/>
<dbReference type="EMBL" id="JAULSO010000002">
    <property type="protein sequence ID" value="KAK3689532.1"/>
    <property type="molecule type" value="Genomic_DNA"/>
</dbReference>
<accession>A0AAE0XBH6</accession>
<keyword evidence="3" id="KW-1185">Reference proteome</keyword>
<protein>
    <submittedName>
        <fullName evidence="2">Uncharacterized protein</fullName>
    </submittedName>
</protein>
<name>A0AAE0XBH6_9PEZI</name>
<evidence type="ECO:0000256" key="1">
    <source>
        <dbReference type="SAM" id="MobiDB-lite"/>
    </source>
</evidence>
<feature type="compositionally biased region" description="Low complexity" evidence="1">
    <location>
        <begin position="35"/>
        <end position="63"/>
    </location>
</feature>
<feature type="region of interest" description="Disordered" evidence="1">
    <location>
        <begin position="1"/>
        <end position="166"/>
    </location>
</feature>
<reference evidence="2" key="2">
    <citation type="submission" date="2023-06" db="EMBL/GenBank/DDBJ databases">
        <authorList>
            <consortium name="Lawrence Berkeley National Laboratory"/>
            <person name="Haridas S."/>
            <person name="Hensen N."/>
            <person name="Bonometti L."/>
            <person name="Westerberg I."/>
            <person name="Brannstrom I.O."/>
            <person name="Guillou S."/>
            <person name="Cros-Aarteil S."/>
            <person name="Calhoun S."/>
            <person name="Kuo A."/>
            <person name="Mondo S."/>
            <person name="Pangilinan J."/>
            <person name="Riley R."/>
            <person name="Labutti K."/>
            <person name="Andreopoulos B."/>
            <person name="Lipzen A."/>
            <person name="Chen C."/>
            <person name="Yanf M."/>
            <person name="Daum C."/>
            <person name="Ng V."/>
            <person name="Clum A."/>
            <person name="Steindorff A."/>
            <person name="Ohm R."/>
            <person name="Martin F."/>
            <person name="Silar P."/>
            <person name="Natvig D."/>
            <person name="Lalanne C."/>
            <person name="Gautier V."/>
            <person name="Ament-Velasquez S.L."/>
            <person name="Kruys A."/>
            <person name="Hutchinson M.I."/>
            <person name="Powell A.J."/>
            <person name="Barry K."/>
            <person name="Miller A.N."/>
            <person name="Grigoriev I.V."/>
            <person name="Debuchy R."/>
            <person name="Gladieux P."/>
            <person name="Thoren M.H."/>
            <person name="Johannesson H."/>
        </authorList>
    </citation>
    <scope>NUCLEOTIDE SEQUENCE</scope>
    <source>
        <strain evidence="2">CBS 314.62</strain>
    </source>
</reference>
<comment type="caution">
    <text evidence="2">The sequence shown here is derived from an EMBL/GenBank/DDBJ whole genome shotgun (WGS) entry which is preliminary data.</text>
</comment>
<evidence type="ECO:0000313" key="3">
    <source>
        <dbReference type="Proteomes" id="UP001270362"/>
    </source>
</evidence>
<gene>
    <name evidence="2" type="ORF">B0T22DRAFT_173463</name>
</gene>
<sequence>MASRNSLSDDWEDIGDDNLSVISLPGSDTEEESAAESVSPSSPQHVTSASRSPRRSSTGSPNSIPIRPAPRGSPPRYIDTLSDSTTLRGQQEAGQSVRDKGKAPATTEREDTGSSSSSGFIQSQPLADPFQGFQDPPYPDYSDDSDEERLDDSEEEQVDELFDDGSRDANPLFIHRTLMSVREHLDDTAQVVRGTASPILNMLGSSILVCDLISEQLTELVPIVSGYADFFYASSRDCPLDPGLHGWLSGVRVKLLSLQAEAQTLNREPTLHARRIQVLEKIGENLFDYQKKMAEFLPIMQVDFSEFQTRQMNMPTSRPSDAGAIIDSPDRSAPIDIPRPPTPGARCTFFQGPSNNVWLLRHELYALKDLVGQTISKLSNMSLNRSMLAQGSATSRVYEKIFNTLGILLSNHGSDWIESGINGGFTHAEFLEIDPHCVRDLAGQLTALLRSTDELDGWRQPLHLRHEIDDNQQLEELEVIGQVLEAMFTPTRA</sequence>
<reference evidence="2" key="1">
    <citation type="journal article" date="2023" name="Mol. Phylogenet. Evol.">
        <title>Genome-scale phylogeny and comparative genomics of the fungal order Sordariales.</title>
        <authorList>
            <person name="Hensen N."/>
            <person name="Bonometti L."/>
            <person name="Westerberg I."/>
            <person name="Brannstrom I.O."/>
            <person name="Guillou S."/>
            <person name="Cros-Aarteil S."/>
            <person name="Calhoun S."/>
            <person name="Haridas S."/>
            <person name="Kuo A."/>
            <person name="Mondo S."/>
            <person name="Pangilinan J."/>
            <person name="Riley R."/>
            <person name="LaButti K."/>
            <person name="Andreopoulos B."/>
            <person name="Lipzen A."/>
            <person name="Chen C."/>
            <person name="Yan M."/>
            <person name="Daum C."/>
            <person name="Ng V."/>
            <person name="Clum A."/>
            <person name="Steindorff A."/>
            <person name="Ohm R.A."/>
            <person name="Martin F."/>
            <person name="Silar P."/>
            <person name="Natvig D.O."/>
            <person name="Lalanne C."/>
            <person name="Gautier V."/>
            <person name="Ament-Velasquez S.L."/>
            <person name="Kruys A."/>
            <person name="Hutchinson M.I."/>
            <person name="Powell A.J."/>
            <person name="Barry K."/>
            <person name="Miller A.N."/>
            <person name="Grigoriev I.V."/>
            <person name="Debuchy R."/>
            <person name="Gladieux P."/>
            <person name="Hiltunen Thoren M."/>
            <person name="Johannesson H."/>
        </authorList>
    </citation>
    <scope>NUCLEOTIDE SEQUENCE</scope>
    <source>
        <strain evidence="2">CBS 314.62</strain>
    </source>
</reference>